<reference evidence="1 2" key="1">
    <citation type="submission" date="2014-02" db="EMBL/GenBank/DDBJ databases">
        <title>Single nucleus genome sequencing reveals high similarity among nuclei of an endomycorrhizal fungus.</title>
        <authorList>
            <person name="Lin K."/>
            <person name="Geurts R."/>
            <person name="Zhang Z."/>
            <person name="Limpens E."/>
            <person name="Saunders D.G."/>
            <person name="Mu D."/>
            <person name="Pang E."/>
            <person name="Cao H."/>
            <person name="Cha H."/>
            <person name="Lin T."/>
            <person name="Zhou Q."/>
            <person name="Shang Y."/>
            <person name="Li Y."/>
            <person name="Ivanov S."/>
            <person name="Sharma T."/>
            <person name="Velzen R.V."/>
            <person name="Ruijter N.D."/>
            <person name="Aanen D.K."/>
            <person name="Win J."/>
            <person name="Kamoun S."/>
            <person name="Bisseling T."/>
            <person name="Huang S."/>
        </authorList>
    </citation>
    <scope>NUCLEOTIDE SEQUENCE [LARGE SCALE GENOMIC DNA]</scope>
    <source>
        <strain evidence="2">DAOM197198w</strain>
    </source>
</reference>
<dbReference type="EMBL" id="JEMT01027925">
    <property type="protein sequence ID" value="EXX55907.1"/>
    <property type="molecule type" value="Genomic_DNA"/>
</dbReference>
<accession>A0A015IFG7</accession>
<protein>
    <submittedName>
        <fullName evidence="1">Uncharacterized protein</fullName>
    </submittedName>
</protein>
<gene>
    <name evidence="1" type="ORF">RirG_221050</name>
</gene>
<keyword evidence="2" id="KW-1185">Reference proteome</keyword>
<comment type="caution">
    <text evidence="1">The sequence shown here is derived from an EMBL/GenBank/DDBJ whole genome shotgun (WGS) entry which is preliminary data.</text>
</comment>
<sequence length="186" mass="21779">MNDRDLKIDDQIIDDIYKLTNGYADLVNLCGRVVDAISRKYSEWILYKINNLGMEISNYATFMKLIKSLKSDDARDAMNLLHMKFFSSLDTEKITDLRVPQESTYKNELYRVLVNWLCKEGAKVTAQWHLKINSNDKYCDIVVRKDDQVILLKLLATPTKGQLDEHYDYTVKPLCTDLWCTDNFLY</sequence>
<name>A0A015IFG7_RHIIW</name>
<evidence type="ECO:0000313" key="2">
    <source>
        <dbReference type="Proteomes" id="UP000022910"/>
    </source>
</evidence>
<proteinExistence type="predicted"/>
<dbReference type="AlphaFoldDB" id="A0A015IFG7"/>
<evidence type="ECO:0000313" key="1">
    <source>
        <dbReference type="EMBL" id="EXX55907.1"/>
    </source>
</evidence>
<dbReference type="Proteomes" id="UP000022910">
    <property type="component" value="Unassembled WGS sequence"/>
</dbReference>
<organism evidence="1 2">
    <name type="scientific">Rhizophagus irregularis (strain DAOM 197198w)</name>
    <name type="common">Glomus intraradices</name>
    <dbReference type="NCBI Taxonomy" id="1432141"/>
    <lineage>
        <taxon>Eukaryota</taxon>
        <taxon>Fungi</taxon>
        <taxon>Fungi incertae sedis</taxon>
        <taxon>Mucoromycota</taxon>
        <taxon>Glomeromycotina</taxon>
        <taxon>Glomeromycetes</taxon>
        <taxon>Glomerales</taxon>
        <taxon>Glomeraceae</taxon>
        <taxon>Rhizophagus</taxon>
    </lineage>
</organism>
<dbReference type="OrthoDB" id="5596319at2759"/>
<dbReference type="HOGENOM" id="CLU_1455158_0_0_1"/>